<reference evidence="2 3" key="1">
    <citation type="submission" date="2016-07" db="EMBL/GenBank/DDBJ databases">
        <title>Pervasive Adenine N6-methylation of Active Genes in Fungi.</title>
        <authorList>
            <consortium name="DOE Joint Genome Institute"/>
            <person name="Mondo S.J."/>
            <person name="Dannebaum R.O."/>
            <person name="Kuo R.C."/>
            <person name="Labutti K."/>
            <person name="Haridas S."/>
            <person name="Kuo A."/>
            <person name="Salamov A."/>
            <person name="Ahrendt S.R."/>
            <person name="Lipzen A."/>
            <person name="Sullivan W."/>
            <person name="Andreopoulos W.B."/>
            <person name="Clum A."/>
            <person name="Lindquist E."/>
            <person name="Daum C."/>
            <person name="Ramamoorthy G.K."/>
            <person name="Gryganskyi A."/>
            <person name="Culley D."/>
            <person name="Magnuson J.K."/>
            <person name="James T.Y."/>
            <person name="O'Malley M.A."/>
            <person name="Stajich J.E."/>
            <person name="Spatafora J.W."/>
            <person name="Visel A."/>
            <person name="Grigoriev I.V."/>
        </authorList>
    </citation>
    <scope>NUCLEOTIDE SEQUENCE [LARGE SCALE GENOMIC DNA]</scope>
    <source>
        <strain evidence="2 3">CBS 115471</strain>
    </source>
</reference>
<feature type="compositionally biased region" description="Basic and acidic residues" evidence="1">
    <location>
        <begin position="88"/>
        <end position="100"/>
    </location>
</feature>
<evidence type="ECO:0000313" key="2">
    <source>
        <dbReference type="EMBL" id="ORY08672.1"/>
    </source>
</evidence>
<organism evidence="2 3">
    <name type="scientific">Clohesyomyces aquaticus</name>
    <dbReference type="NCBI Taxonomy" id="1231657"/>
    <lineage>
        <taxon>Eukaryota</taxon>
        <taxon>Fungi</taxon>
        <taxon>Dikarya</taxon>
        <taxon>Ascomycota</taxon>
        <taxon>Pezizomycotina</taxon>
        <taxon>Dothideomycetes</taxon>
        <taxon>Pleosporomycetidae</taxon>
        <taxon>Pleosporales</taxon>
        <taxon>Lindgomycetaceae</taxon>
        <taxon>Clohesyomyces</taxon>
    </lineage>
</organism>
<dbReference type="AlphaFoldDB" id="A0A1Y1ZEG5"/>
<dbReference type="EMBL" id="MCFA01000097">
    <property type="protein sequence ID" value="ORY08672.1"/>
    <property type="molecule type" value="Genomic_DNA"/>
</dbReference>
<gene>
    <name evidence="2" type="ORF">BCR34DRAFT_589857</name>
</gene>
<feature type="region of interest" description="Disordered" evidence="1">
    <location>
        <begin position="158"/>
        <end position="206"/>
    </location>
</feature>
<evidence type="ECO:0000256" key="1">
    <source>
        <dbReference type="SAM" id="MobiDB-lite"/>
    </source>
</evidence>
<accession>A0A1Y1ZEG5</accession>
<evidence type="ECO:0000313" key="3">
    <source>
        <dbReference type="Proteomes" id="UP000193144"/>
    </source>
</evidence>
<feature type="region of interest" description="Disordered" evidence="1">
    <location>
        <begin position="81"/>
        <end position="122"/>
    </location>
</feature>
<keyword evidence="3" id="KW-1185">Reference proteome</keyword>
<comment type="caution">
    <text evidence="2">The sequence shown here is derived from an EMBL/GenBank/DDBJ whole genome shotgun (WGS) entry which is preliminary data.</text>
</comment>
<sequence>MDALADDEQLGLGREDGHERIETRYLLRSTTCSTLRVEYLSSPSPCLRYTRETLTSLGERETRPFLPRSIHGAIIYGHLSSTTQTNERAGHPRTDGEHGHQAPATRARPPLTHAPKTSAGRGGMLLLNPIHCDSSPPSRVRSPALPCSAPLPQCGTQRDWPRFSGQQYTTAGREWSGGRKPWYGPTDVPASLHSSPAPPRQTIRGP</sequence>
<proteinExistence type="predicted"/>
<protein>
    <submittedName>
        <fullName evidence="2">Uncharacterized protein</fullName>
    </submittedName>
</protein>
<dbReference type="Proteomes" id="UP000193144">
    <property type="component" value="Unassembled WGS sequence"/>
</dbReference>
<name>A0A1Y1ZEG5_9PLEO</name>